<proteinExistence type="predicted"/>
<reference evidence="2 3" key="1">
    <citation type="submission" date="2017-02" db="EMBL/GenBank/DDBJ databases">
        <authorList>
            <person name="Peterson S.W."/>
        </authorList>
    </citation>
    <scope>NUCLEOTIDE SEQUENCE [LARGE SCALE GENOMIC DNA]</scope>
    <source>
        <strain evidence="2 3">M1</strain>
    </source>
</reference>
<name>A0A1T5IDX3_9FIRM</name>
<keyword evidence="1" id="KW-0812">Transmembrane</keyword>
<evidence type="ECO:0000313" key="3">
    <source>
        <dbReference type="Proteomes" id="UP000190285"/>
    </source>
</evidence>
<gene>
    <name evidence="2" type="ORF">SAMN02194393_00256</name>
</gene>
<dbReference type="EMBL" id="FUZT01000001">
    <property type="protein sequence ID" value="SKC37223.1"/>
    <property type="molecule type" value="Genomic_DNA"/>
</dbReference>
<keyword evidence="3" id="KW-1185">Reference proteome</keyword>
<evidence type="ECO:0000313" key="2">
    <source>
        <dbReference type="EMBL" id="SKC37223.1"/>
    </source>
</evidence>
<organism evidence="2 3">
    <name type="scientific">Maledivibacter halophilus</name>
    <dbReference type="NCBI Taxonomy" id="36842"/>
    <lineage>
        <taxon>Bacteria</taxon>
        <taxon>Bacillati</taxon>
        <taxon>Bacillota</taxon>
        <taxon>Clostridia</taxon>
        <taxon>Peptostreptococcales</taxon>
        <taxon>Caminicellaceae</taxon>
        <taxon>Maledivibacter</taxon>
    </lineage>
</organism>
<keyword evidence="1" id="KW-0472">Membrane</keyword>
<sequence>MFQNKRFTVIFAAIMVFALVLVVCGTKLAENDGNG</sequence>
<accession>A0A1T5IDX3</accession>
<keyword evidence="1" id="KW-1133">Transmembrane helix</keyword>
<protein>
    <submittedName>
        <fullName evidence="2">Uncharacterized protein</fullName>
    </submittedName>
</protein>
<dbReference type="Proteomes" id="UP000190285">
    <property type="component" value="Unassembled WGS sequence"/>
</dbReference>
<feature type="transmembrane region" description="Helical" evidence="1">
    <location>
        <begin position="7"/>
        <end position="29"/>
    </location>
</feature>
<evidence type="ECO:0000256" key="1">
    <source>
        <dbReference type="SAM" id="Phobius"/>
    </source>
</evidence>
<dbReference type="AlphaFoldDB" id="A0A1T5IDX3"/>